<dbReference type="EMBL" id="BK003588">
    <property type="protein sequence ID" value="DAA03787.1"/>
    <property type="molecule type" value="Genomic_DNA"/>
</dbReference>
<reference evidence="1" key="1">
    <citation type="journal article" date="2003" name="Genome Biol.">
        <title>An integrated gene annotation and transcriptional profiling approach towards the full gene content of the Drosophila genome.</title>
        <authorList>
            <person name="Hild M."/>
            <person name="Beckmann B."/>
            <person name="Haas S.A."/>
            <person name="Koch B."/>
            <person name="Solovyev V."/>
            <person name="Busold C."/>
            <person name="Fellenberg K."/>
            <person name="Boutros M."/>
            <person name="Vingron M."/>
            <person name="Sauer F."/>
            <person name="Hoheisel J.D."/>
            <person name="Paro R."/>
        </authorList>
    </citation>
    <scope>NUCLEOTIDE SEQUENCE</scope>
</reference>
<dbReference type="AlphaFoldDB" id="Q6IH28"/>
<name>Q6IH28_DROME</name>
<proteinExistence type="predicted"/>
<protein>
    <submittedName>
        <fullName evidence="1">HDC03522</fullName>
    </submittedName>
</protein>
<sequence>MRHQQLFNSACSCDAISSRQSCGHWKDHLGSVGQFMPTVITSLFKHQLLVFLLCLKFFPPFSLVFRGPLSKPKLKLIHLSDIVEIGNLPAAPSPDSILVSLAPSPTIKKRDERLAKTANDLKILINHGQSQVRSASSCSCHKKSMLPLISKRATWPTNAAEQQSNRATPNKARQTRYLVSSTNSDPGPATAHFQLINPTTFQHYYLGISQIFPLITPGETKGQARKARTERNIAKQRWIEKRKEEETWSSAKIANRPSLHRPSAISAGSLDQDDNVAMALASLALVLANCLSPSCEEVL</sequence>
<evidence type="ECO:0000313" key="1">
    <source>
        <dbReference type="EMBL" id="DAA03787.1"/>
    </source>
</evidence>
<organism evidence="1">
    <name type="scientific">Drosophila melanogaster</name>
    <name type="common">Fruit fly</name>
    <dbReference type="NCBI Taxonomy" id="7227"/>
    <lineage>
        <taxon>Eukaryota</taxon>
        <taxon>Metazoa</taxon>
        <taxon>Ecdysozoa</taxon>
        <taxon>Arthropoda</taxon>
        <taxon>Hexapoda</taxon>
        <taxon>Insecta</taxon>
        <taxon>Pterygota</taxon>
        <taxon>Neoptera</taxon>
        <taxon>Endopterygota</taxon>
        <taxon>Diptera</taxon>
        <taxon>Brachycera</taxon>
        <taxon>Muscomorpha</taxon>
        <taxon>Ephydroidea</taxon>
        <taxon>Drosophilidae</taxon>
        <taxon>Drosophila</taxon>
        <taxon>Sophophora</taxon>
    </lineage>
</organism>
<accession>Q6IH28</accession>
<gene>
    <name evidence="1" type="ORF">HDC03522</name>
</gene>